<dbReference type="PRINTS" id="PR00081">
    <property type="entry name" value="GDHRDH"/>
</dbReference>
<dbReference type="SUPFAM" id="SSF51735">
    <property type="entry name" value="NAD(P)-binding Rossmann-fold domains"/>
    <property type="match status" value="1"/>
</dbReference>
<dbReference type="NCBIfam" id="NF005559">
    <property type="entry name" value="PRK07231.1"/>
    <property type="match status" value="1"/>
</dbReference>
<evidence type="ECO:0000313" key="6">
    <source>
        <dbReference type="Proteomes" id="UP001267638"/>
    </source>
</evidence>
<evidence type="ECO:0000256" key="2">
    <source>
        <dbReference type="ARBA" id="ARBA00023002"/>
    </source>
</evidence>
<name>A0ABU1X530_SPHXE</name>
<dbReference type="RefSeq" id="WP_310227199.1">
    <property type="nucleotide sequence ID" value="NZ_JAVDWV010000019.1"/>
</dbReference>
<dbReference type="PANTHER" id="PTHR24321">
    <property type="entry name" value="DEHYDROGENASES, SHORT CHAIN"/>
    <property type="match status" value="1"/>
</dbReference>
<feature type="domain" description="Ketoreductase" evidence="4">
    <location>
        <begin position="13"/>
        <end position="195"/>
    </location>
</feature>
<dbReference type="EC" id="1.1.1.53" evidence="5"/>
<sequence>MKGKTTMSQLNERVIVVTGGAGGMGLAIARALKERGARVIATDLREPQDPIDGVEFARHDITSERDWDTVIASAIDRFGRLDGLVNNAGWGELAPFQQTETEMFEKTLRVNQIGTFLGMKKAAEAMKDKGGAIVNIASCVSMRGVAGQFAYSTSKWAVRGMTKCAALDLAAHGIRVNSVNPGPTDTPMIAAFPGEMRAAVQSMIPMGRFGDPREIAATTAFLLSDDASYITGAEVEVDGGFFA</sequence>
<keyword evidence="6" id="KW-1185">Reference proteome</keyword>
<dbReference type="Proteomes" id="UP001267638">
    <property type="component" value="Unassembled WGS sequence"/>
</dbReference>
<proteinExistence type="inferred from homology"/>
<dbReference type="InterPro" id="IPR057326">
    <property type="entry name" value="KR_dom"/>
</dbReference>
<dbReference type="Gene3D" id="3.40.50.720">
    <property type="entry name" value="NAD(P)-binding Rossmann-like Domain"/>
    <property type="match status" value="1"/>
</dbReference>
<reference evidence="5 6" key="1">
    <citation type="submission" date="2023-07" db="EMBL/GenBank/DDBJ databases">
        <title>Sorghum-associated microbial communities from plants grown in Nebraska, USA.</title>
        <authorList>
            <person name="Schachtman D."/>
        </authorList>
    </citation>
    <scope>NUCLEOTIDE SEQUENCE [LARGE SCALE GENOMIC DNA]</scope>
    <source>
        <strain evidence="5 6">4256</strain>
    </source>
</reference>
<keyword evidence="2 5" id="KW-0560">Oxidoreductase</keyword>
<organism evidence="5 6">
    <name type="scientific">Sphingobium xenophagum</name>
    <dbReference type="NCBI Taxonomy" id="121428"/>
    <lineage>
        <taxon>Bacteria</taxon>
        <taxon>Pseudomonadati</taxon>
        <taxon>Pseudomonadota</taxon>
        <taxon>Alphaproteobacteria</taxon>
        <taxon>Sphingomonadales</taxon>
        <taxon>Sphingomonadaceae</taxon>
        <taxon>Sphingobium</taxon>
    </lineage>
</organism>
<dbReference type="PROSITE" id="PS00061">
    <property type="entry name" value="ADH_SHORT"/>
    <property type="match status" value="1"/>
</dbReference>
<evidence type="ECO:0000256" key="1">
    <source>
        <dbReference type="ARBA" id="ARBA00006484"/>
    </source>
</evidence>
<comment type="caution">
    <text evidence="5">The sequence shown here is derived from an EMBL/GenBank/DDBJ whole genome shotgun (WGS) entry which is preliminary data.</text>
</comment>
<accession>A0ABU1X530</accession>
<dbReference type="GO" id="GO:0047044">
    <property type="term" value="F:androstan-3-alpha,17-beta-diol dehydrogenase (NAD+) activity"/>
    <property type="evidence" value="ECO:0007669"/>
    <property type="project" value="UniProtKB-EC"/>
</dbReference>
<dbReference type="PRINTS" id="PR00080">
    <property type="entry name" value="SDRFAMILY"/>
</dbReference>
<dbReference type="InterPro" id="IPR020904">
    <property type="entry name" value="Sc_DH/Rdtase_CS"/>
</dbReference>
<comment type="similarity">
    <text evidence="1">Belongs to the short-chain dehydrogenases/reductases (SDR) family.</text>
</comment>
<dbReference type="PANTHER" id="PTHR24321:SF8">
    <property type="entry name" value="ESTRADIOL 17-BETA-DEHYDROGENASE 8-RELATED"/>
    <property type="match status" value="1"/>
</dbReference>
<evidence type="ECO:0000256" key="3">
    <source>
        <dbReference type="ARBA" id="ARBA00023027"/>
    </source>
</evidence>
<dbReference type="InterPro" id="IPR036291">
    <property type="entry name" value="NAD(P)-bd_dom_sf"/>
</dbReference>
<dbReference type="Pfam" id="PF13561">
    <property type="entry name" value="adh_short_C2"/>
    <property type="match status" value="1"/>
</dbReference>
<dbReference type="EMBL" id="JAVDWV010000019">
    <property type="protein sequence ID" value="MDR7156694.1"/>
    <property type="molecule type" value="Genomic_DNA"/>
</dbReference>
<protein>
    <submittedName>
        <fullName evidence="5">3alpha(Or 20beta)-hydroxysteroid dehydrogenase</fullName>
        <ecNumber evidence="5">1.1.1.53</ecNumber>
    </submittedName>
</protein>
<dbReference type="SMART" id="SM00822">
    <property type="entry name" value="PKS_KR"/>
    <property type="match status" value="1"/>
</dbReference>
<dbReference type="InterPro" id="IPR002347">
    <property type="entry name" value="SDR_fam"/>
</dbReference>
<evidence type="ECO:0000313" key="5">
    <source>
        <dbReference type="EMBL" id="MDR7156694.1"/>
    </source>
</evidence>
<dbReference type="CDD" id="cd05233">
    <property type="entry name" value="SDR_c"/>
    <property type="match status" value="1"/>
</dbReference>
<keyword evidence="3" id="KW-0520">NAD</keyword>
<gene>
    <name evidence="5" type="ORF">J2W40_003539</name>
</gene>
<evidence type="ECO:0000259" key="4">
    <source>
        <dbReference type="SMART" id="SM00822"/>
    </source>
</evidence>